<dbReference type="Gene3D" id="2.30.30.100">
    <property type="match status" value="1"/>
</dbReference>
<feature type="domain" description="Sm" evidence="5">
    <location>
        <begin position="2"/>
        <end position="74"/>
    </location>
</feature>
<feature type="compositionally biased region" description="Polar residues" evidence="4">
    <location>
        <begin position="113"/>
        <end position="122"/>
    </location>
</feature>
<comment type="subcellular location">
    <subcellularLocation>
        <location evidence="1">Nucleus</location>
    </subcellularLocation>
</comment>
<dbReference type="VEuPathDB" id="FungiDB:C5L36_0B10010"/>
<evidence type="ECO:0000313" key="9">
    <source>
        <dbReference type="Proteomes" id="UP000195871"/>
    </source>
</evidence>
<dbReference type="Pfam" id="PF01423">
    <property type="entry name" value="LSM"/>
    <property type="match status" value="1"/>
</dbReference>
<protein>
    <recommendedName>
        <fullName evidence="5">Sm domain-containing protein</fullName>
    </recommendedName>
</protein>
<dbReference type="SMART" id="SM00651">
    <property type="entry name" value="Sm"/>
    <property type="match status" value="1"/>
</dbReference>
<evidence type="ECO:0000313" key="6">
    <source>
        <dbReference type="EMBL" id="KGK38135.1"/>
    </source>
</evidence>
<feature type="region of interest" description="Disordered" evidence="4">
    <location>
        <begin position="87"/>
        <end position="122"/>
    </location>
</feature>
<dbReference type="InterPro" id="IPR047575">
    <property type="entry name" value="Sm"/>
</dbReference>
<dbReference type="AlphaFoldDB" id="A0A099NZQ0"/>
<keyword evidence="2" id="KW-0539">Nucleus</keyword>
<dbReference type="EMBL" id="JQFK01000024">
    <property type="protein sequence ID" value="KGK38135.1"/>
    <property type="molecule type" value="Genomic_DNA"/>
</dbReference>
<dbReference type="Proteomes" id="UP000195871">
    <property type="component" value="Unassembled WGS sequence"/>
</dbReference>
<dbReference type="eggNOG" id="KOG3428">
    <property type="taxonomic scope" value="Eukaryota"/>
</dbReference>
<dbReference type="InterPro" id="IPR001163">
    <property type="entry name" value="Sm_dom_euk/arc"/>
</dbReference>
<dbReference type="InterPro" id="IPR027141">
    <property type="entry name" value="LSm4/Sm_D1/D3"/>
</dbReference>
<dbReference type="Proteomes" id="UP000029867">
    <property type="component" value="Unassembled WGS sequence"/>
</dbReference>
<evidence type="ECO:0000256" key="2">
    <source>
        <dbReference type="ARBA" id="ARBA00023242"/>
    </source>
</evidence>
<sequence>MKLVRLLMKMQNETVQVELKSGVLVHGTIVTVSPNMNITLKDVKMTVPHRSPTQLEHIMVRGSQVRMVLLPDDLNLDALLQDPIFSKKQEKPLSAPQGRGGASKHTSTKAPKRTTNAHNRGF</sequence>
<dbReference type="EMBL" id="NHMM01000006">
    <property type="protein sequence ID" value="OUT20838.1"/>
    <property type="molecule type" value="Genomic_DNA"/>
</dbReference>
<evidence type="ECO:0000313" key="7">
    <source>
        <dbReference type="EMBL" id="OUT20838.1"/>
    </source>
</evidence>
<dbReference type="PROSITE" id="PS52002">
    <property type="entry name" value="SM"/>
    <property type="match status" value="1"/>
</dbReference>
<reference evidence="7 9" key="3">
    <citation type="submission" date="2017-05" db="EMBL/GenBank/DDBJ databases">
        <title>The Genome Sequence of Candida krusei Ckrusei653.</title>
        <authorList>
            <person name="Cuomo C."/>
            <person name="Forche A."/>
            <person name="Young S."/>
            <person name="Abouelleil A."/>
            <person name="Cao P."/>
            <person name="Chapman S."/>
            <person name="Cusick C."/>
            <person name="Shea T."/>
            <person name="Nusbaum C."/>
            <person name="Birren B."/>
        </authorList>
    </citation>
    <scope>NUCLEOTIDE SEQUENCE [LARGE SCALE GENOMIC DNA]</scope>
    <source>
        <strain evidence="7 9">Ckrusei653</strain>
    </source>
</reference>
<dbReference type="SUPFAM" id="SSF50182">
    <property type="entry name" value="Sm-like ribonucleoproteins"/>
    <property type="match status" value="1"/>
</dbReference>
<dbReference type="PANTHER" id="PTHR23338">
    <property type="entry name" value="SMALL NUCLEAR RIBONUCLEOPROTEIN SM"/>
    <property type="match status" value="1"/>
</dbReference>
<reference evidence="8" key="1">
    <citation type="journal article" date="2014" name="Microb. Cell Fact.">
        <title>Exploiting Issatchenkia orientalis SD108 for succinic acid production.</title>
        <authorList>
            <person name="Xiao H."/>
            <person name="Shao Z."/>
            <person name="Jiang Y."/>
            <person name="Dole S."/>
            <person name="Zhao H."/>
        </authorList>
    </citation>
    <scope>NUCLEOTIDE SEQUENCE [LARGE SCALE GENOMIC DNA]</scope>
    <source>
        <strain evidence="8">SD108</strain>
    </source>
</reference>
<evidence type="ECO:0000259" key="5">
    <source>
        <dbReference type="PROSITE" id="PS52002"/>
    </source>
</evidence>
<dbReference type="GO" id="GO:0006396">
    <property type="term" value="P:RNA processing"/>
    <property type="evidence" value="ECO:0007669"/>
    <property type="project" value="InterPro"/>
</dbReference>
<dbReference type="GO" id="GO:0097525">
    <property type="term" value="C:spliceosomal snRNP complex"/>
    <property type="evidence" value="ECO:0007669"/>
    <property type="project" value="UniProtKB-ARBA"/>
</dbReference>
<gene>
    <name evidence="7" type="ORF">CAS74_003834</name>
    <name evidence="6" type="ORF">JL09_g2763</name>
</gene>
<organism evidence="6 8">
    <name type="scientific">Pichia kudriavzevii</name>
    <name type="common">Yeast</name>
    <name type="synonym">Issatchenkia orientalis</name>
    <dbReference type="NCBI Taxonomy" id="4909"/>
    <lineage>
        <taxon>Eukaryota</taxon>
        <taxon>Fungi</taxon>
        <taxon>Dikarya</taxon>
        <taxon>Ascomycota</taxon>
        <taxon>Saccharomycotina</taxon>
        <taxon>Pichiomycetes</taxon>
        <taxon>Pichiales</taxon>
        <taxon>Pichiaceae</taxon>
        <taxon>Pichia</taxon>
    </lineage>
</organism>
<evidence type="ECO:0000256" key="3">
    <source>
        <dbReference type="ARBA" id="ARBA00023274"/>
    </source>
</evidence>
<evidence type="ECO:0000313" key="8">
    <source>
        <dbReference type="Proteomes" id="UP000029867"/>
    </source>
</evidence>
<evidence type="ECO:0000256" key="1">
    <source>
        <dbReference type="ARBA" id="ARBA00004123"/>
    </source>
</evidence>
<proteinExistence type="predicted"/>
<dbReference type="GO" id="GO:0003723">
    <property type="term" value="F:RNA binding"/>
    <property type="evidence" value="ECO:0007669"/>
    <property type="project" value="InterPro"/>
</dbReference>
<reference evidence="6" key="2">
    <citation type="submission" date="2014-08" db="EMBL/GenBank/DDBJ databases">
        <title>Exploiting Issatchenkia orientalis SD108 for Succinic Acid Production.</title>
        <authorList>
            <person name="Xiao H."/>
            <person name="Shao Z."/>
            <person name="Jiang Y."/>
            <person name="Dole S."/>
            <person name="Zhao H."/>
        </authorList>
    </citation>
    <scope>NUCLEOTIDE SEQUENCE [LARGE SCALE GENOMIC DNA]</scope>
    <source>
        <strain evidence="6">SD108</strain>
    </source>
</reference>
<name>A0A099NZQ0_PICKU</name>
<accession>A0A099NZQ0</accession>
<comment type="caution">
    <text evidence="6">The sequence shown here is derived from an EMBL/GenBank/DDBJ whole genome shotgun (WGS) entry which is preliminary data.</text>
</comment>
<dbReference type="HOGENOM" id="CLU_123956_2_0_1"/>
<dbReference type="InterPro" id="IPR010920">
    <property type="entry name" value="LSM_dom_sf"/>
</dbReference>
<keyword evidence="3" id="KW-0687">Ribonucleoprotein</keyword>
<evidence type="ECO:0000256" key="4">
    <source>
        <dbReference type="SAM" id="MobiDB-lite"/>
    </source>
</evidence>